<comment type="cofactor">
    <cofactor evidence="1">
        <name>Mn(2+)</name>
        <dbReference type="ChEBI" id="CHEBI:29035"/>
    </cofactor>
</comment>
<dbReference type="InterPro" id="IPR020560">
    <property type="entry name" value="PRibGlycinamide_synth_C-dom"/>
</dbReference>
<dbReference type="InterPro" id="IPR037123">
    <property type="entry name" value="PRibGlycinamide_synth_C_sf"/>
</dbReference>
<dbReference type="Pfam" id="PF01071">
    <property type="entry name" value="GARS_A"/>
    <property type="match status" value="1"/>
</dbReference>
<evidence type="ECO:0000256" key="1">
    <source>
        <dbReference type="ARBA" id="ARBA00001936"/>
    </source>
</evidence>
<dbReference type="InterPro" id="IPR013815">
    <property type="entry name" value="ATP_grasp_subdomain_1"/>
</dbReference>
<accession>A0ABU8ZMA2</accession>
<dbReference type="PROSITE" id="PS50975">
    <property type="entry name" value="ATP_GRASP"/>
    <property type="match status" value="1"/>
</dbReference>
<dbReference type="InterPro" id="IPR020562">
    <property type="entry name" value="PRibGlycinamide_synth_N"/>
</dbReference>
<evidence type="ECO:0000256" key="6">
    <source>
        <dbReference type="ARBA" id="ARBA00022755"/>
    </source>
</evidence>
<evidence type="ECO:0000313" key="14">
    <source>
        <dbReference type="EMBL" id="MEK0306371.1"/>
    </source>
</evidence>
<protein>
    <recommendedName>
        <fullName evidence="3 11">Phosphoribosylamine--glycine ligase</fullName>
        <ecNumber evidence="3 11">6.3.4.13</ecNumber>
    </recommendedName>
    <alternativeName>
        <fullName evidence="11">GARS</fullName>
    </alternativeName>
    <alternativeName>
        <fullName evidence="9 11">Glycinamide ribonucleotide synthetase</fullName>
    </alternativeName>
    <alternativeName>
        <fullName evidence="10 11">Phosphoribosylglycinamide synthetase</fullName>
    </alternativeName>
</protein>
<dbReference type="SUPFAM" id="SSF51246">
    <property type="entry name" value="Rudiment single hybrid motif"/>
    <property type="match status" value="1"/>
</dbReference>
<evidence type="ECO:0000256" key="10">
    <source>
        <dbReference type="ARBA" id="ARBA00042864"/>
    </source>
</evidence>
<dbReference type="InterPro" id="IPR020561">
    <property type="entry name" value="PRibGlycinamid_synth_ATP-grasp"/>
</dbReference>
<dbReference type="Gene3D" id="3.30.1490.20">
    <property type="entry name" value="ATP-grasp fold, A domain"/>
    <property type="match status" value="1"/>
</dbReference>
<dbReference type="NCBIfam" id="TIGR00877">
    <property type="entry name" value="purD"/>
    <property type="match status" value="1"/>
</dbReference>
<evidence type="ECO:0000256" key="11">
    <source>
        <dbReference type="HAMAP-Rule" id="MF_00138"/>
    </source>
</evidence>
<evidence type="ECO:0000313" key="15">
    <source>
        <dbReference type="Proteomes" id="UP001373159"/>
    </source>
</evidence>
<dbReference type="PANTHER" id="PTHR43472">
    <property type="entry name" value="PHOSPHORIBOSYLAMINE--GLYCINE LIGASE"/>
    <property type="match status" value="1"/>
</dbReference>
<dbReference type="EMBL" id="JBANBB010000001">
    <property type="protein sequence ID" value="MEK0306371.1"/>
    <property type="molecule type" value="Genomic_DNA"/>
</dbReference>
<dbReference type="InterPro" id="IPR000115">
    <property type="entry name" value="PRibGlycinamide_synth"/>
</dbReference>
<dbReference type="InterPro" id="IPR011054">
    <property type="entry name" value="Rudment_hybrid_motif"/>
</dbReference>
<comment type="similarity">
    <text evidence="8 11">Belongs to the GARS family.</text>
</comment>
<evidence type="ECO:0000259" key="13">
    <source>
        <dbReference type="PROSITE" id="PS50975"/>
    </source>
</evidence>
<evidence type="ECO:0000256" key="12">
    <source>
        <dbReference type="PROSITE-ProRule" id="PRU00409"/>
    </source>
</evidence>
<dbReference type="SMART" id="SM01210">
    <property type="entry name" value="GARS_C"/>
    <property type="match status" value="1"/>
</dbReference>
<evidence type="ECO:0000256" key="2">
    <source>
        <dbReference type="ARBA" id="ARBA00005174"/>
    </source>
</evidence>
<dbReference type="Proteomes" id="UP001373159">
    <property type="component" value="Unassembled WGS sequence"/>
</dbReference>
<dbReference type="InterPro" id="IPR011761">
    <property type="entry name" value="ATP-grasp"/>
</dbReference>
<dbReference type="RefSeq" id="WP_340468882.1">
    <property type="nucleotide sequence ID" value="NZ_JBANBB010000001.1"/>
</dbReference>
<dbReference type="Gene3D" id="3.30.470.20">
    <property type="entry name" value="ATP-grasp fold, B domain"/>
    <property type="match status" value="1"/>
</dbReference>
<evidence type="ECO:0000256" key="9">
    <source>
        <dbReference type="ARBA" id="ARBA00042242"/>
    </source>
</evidence>
<sequence>MGKRVLVIGSGAREHAIGTTLLRGDSVDEVICAPGNPGMALDGIRPADLDVADHAALVEGCRTLGVDWVFVGPEQPLIEGLVDDLTAAGIPAFGPTRAAARIEGSKDFAKGLMARHGIPTAAYASFDDPDAARTYVKDHGAPIVIKADGLAGGKGVTVAASEDQALRALDDIFVGRHFGRAGDKVVIEDLLEGQECSLMCFVRGDRVWPMPLSQDHKPAYDGDRGPNTGGMGAYSPVPQFGPAIVQEALETIVKPVAAAMVDEGFPFTGVLYTGLMITASGPRVVEFNARMGDPETEVVLPALTSDLGAGIMALMSGGEPRFTWEAGRSRICVVLAADGYPQAPRLGSPVPLVGAAEDLHPFYAGVADVEGLGTPGFTAVSGRTLVIEASGKDIPAARDRAYSVIDGLDTDGLFYRHDIGFRALG</sequence>
<dbReference type="Gene3D" id="3.90.600.10">
    <property type="entry name" value="Phosphoribosylglycinamide synthetase, C-terminal domain"/>
    <property type="match status" value="1"/>
</dbReference>
<dbReference type="Gene3D" id="3.40.50.20">
    <property type="match status" value="1"/>
</dbReference>
<keyword evidence="7 12" id="KW-0067">ATP-binding</keyword>
<feature type="domain" description="ATP-grasp" evidence="13">
    <location>
        <begin position="110"/>
        <end position="316"/>
    </location>
</feature>
<evidence type="ECO:0000256" key="8">
    <source>
        <dbReference type="ARBA" id="ARBA00038345"/>
    </source>
</evidence>
<evidence type="ECO:0000256" key="4">
    <source>
        <dbReference type="ARBA" id="ARBA00022598"/>
    </source>
</evidence>
<dbReference type="EC" id="6.3.4.13" evidence="3 11"/>
<dbReference type="InterPro" id="IPR016185">
    <property type="entry name" value="PreATP-grasp_dom_sf"/>
</dbReference>
<keyword evidence="5 12" id="KW-0547">Nucleotide-binding</keyword>
<keyword evidence="6 11" id="KW-0658">Purine biosynthesis</keyword>
<organism evidence="14 15">
    <name type="scientific">Bifidobacterium favimelis</name>
    <dbReference type="NCBI Taxonomy" id="3122979"/>
    <lineage>
        <taxon>Bacteria</taxon>
        <taxon>Bacillati</taxon>
        <taxon>Actinomycetota</taxon>
        <taxon>Actinomycetes</taxon>
        <taxon>Bifidobacteriales</taxon>
        <taxon>Bifidobacteriaceae</taxon>
        <taxon>Bifidobacterium</taxon>
    </lineage>
</organism>
<evidence type="ECO:0000256" key="7">
    <source>
        <dbReference type="ARBA" id="ARBA00022840"/>
    </source>
</evidence>
<dbReference type="GO" id="GO:0004637">
    <property type="term" value="F:phosphoribosylamine-glycine ligase activity"/>
    <property type="evidence" value="ECO:0007669"/>
    <property type="project" value="UniProtKB-EC"/>
</dbReference>
<dbReference type="Pfam" id="PF02844">
    <property type="entry name" value="GARS_N"/>
    <property type="match status" value="1"/>
</dbReference>
<dbReference type="Pfam" id="PF02843">
    <property type="entry name" value="GARS_C"/>
    <property type="match status" value="1"/>
</dbReference>
<dbReference type="SUPFAM" id="SSF52440">
    <property type="entry name" value="PreATP-grasp domain"/>
    <property type="match status" value="1"/>
</dbReference>
<dbReference type="SUPFAM" id="SSF56059">
    <property type="entry name" value="Glutathione synthetase ATP-binding domain-like"/>
    <property type="match status" value="1"/>
</dbReference>
<comment type="pathway">
    <text evidence="2 11">Purine metabolism; IMP biosynthesis via de novo pathway; N(1)-(5-phospho-D-ribosyl)glycinamide from 5-phospho-alpha-D-ribose 1-diphosphate: step 2/2.</text>
</comment>
<evidence type="ECO:0000256" key="3">
    <source>
        <dbReference type="ARBA" id="ARBA00013255"/>
    </source>
</evidence>
<dbReference type="PANTHER" id="PTHR43472:SF1">
    <property type="entry name" value="PHOSPHORIBOSYLAMINE--GLYCINE LIGASE, CHLOROPLASTIC"/>
    <property type="match status" value="1"/>
</dbReference>
<keyword evidence="4 11" id="KW-0436">Ligase</keyword>
<proteinExistence type="inferred from homology"/>
<evidence type="ECO:0000256" key="5">
    <source>
        <dbReference type="ARBA" id="ARBA00022741"/>
    </source>
</evidence>
<dbReference type="HAMAP" id="MF_00138">
    <property type="entry name" value="GARS"/>
    <property type="match status" value="1"/>
</dbReference>
<keyword evidence="15" id="KW-1185">Reference proteome</keyword>
<reference evidence="14 15" key="1">
    <citation type="submission" date="2024-02" db="EMBL/GenBank/DDBJ databases">
        <title>Bifidobacterium honeyensis sp. nov., isolated from the comb honey.</title>
        <authorList>
            <person name="Liu W."/>
            <person name="Li Y."/>
        </authorList>
    </citation>
    <scope>NUCLEOTIDE SEQUENCE [LARGE SCALE GENOMIC DNA]</scope>
    <source>
        <strain evidence="14 15">IMAU50988</strain>
    </source>
</reference>
<comment type="catalytic activity">
    <reaction evidence="11">
        <text>5-phospho-beta-D-ribosylamine + glycine + ATP = N(1)-(5-phospho-beta-D-ribosyl)glycinamide + ADP + phosphate + H(+)</text>
        <dbReference type="Rhea" id="RHEA:17453"/>
        <dbReference type="ChEBI" id="CHEBI:15378"/>
        <dbReference type="ChEBI" id="CHEBI:30616"/>
        <dbReference type="ChEBI" id="CHEBI:43474"/>
        <dbReference type="ChEBI" id="CHEBI:57305"/>
        <dbReference type="ChEBI" id="CHEBI:58681"/>
        <dbReference type="ChEBI" id="CHEBI:143788"/>
        <dbReference type="ChEBI" id="CHEBI:456216"/>
        <dbReference type="EC" id="6.3.4.13"/>
    </reaction>
</comment>
<name>A0ABU8ZMA2_9BIFI</name>
<comment type="caution">
    <text evidence="14">The sequence shown here is derived from an EMBL/GenBank/DDBJ whole genome shotgun (WGS) entry which is preliminary data.</text>
</comment>
<gene>
    <name evidence="11 14" type="primary">purD</name>
    <name evidence="14" type="ORF">V8P97_02650</name>
</gene>
<dbReference type="SMART" id="SM01209">
    <property type="entry name" value="GARS_A"/>
    <property type="match status" value="1"/>
</dbReference>